<feature type="region of interest" description="Disordered" evidence="1">
    <location>
        <begin position="109"/>
        <end position="133"/>
    </location>
</feature>
<protein>
    <submittedName>
        <fullName evidence="2">Uncharacterized protein</fullName>
    </submittedName>
</protein>
<keyword evidence="3" id="KW-1185">Reference proteome</keyword>
<evidence type="ECO:0000313" key="3">
    <source>
        <dbReference type="Proteomes" id="UP001174934"/>
    </source>
</evidence>
<dbReference type="EMBL" id="JAULSR010000002">
    <property type="protein sequence ID" value="KAK0630418.1"/>
    <property type="molecule type" value="Genomic_DNA"/>
</dbReference>
<accession>A0AA39XAM1</accession>
<organism evidence="2 3">
    <name type="scientific">Bombardia bombarda</name>
    <dbReference type="NCBI Taxonomy" id="252184"/>
    <lineage>
        <taxon>Eukaryota</taxon>
        <taxon>Fungi</taxon>
        <taxon>Dikarya</taxon>
        <taxon>Ascomycota</taxon>
        <taxon>Pezizomycotina</taxon>
        <taxon>Sordariomycetes</taxon>
        <taxon>Sordariomycetidae</taxon>
        <taxon>Sordariales</taxon>
        <taxon>Lasiosphaeriaceae</taxon>
        <taxon>Bombardia</taxon>
    </lineage>
</organism>
<dbReference type="AlphaFoldDB" id="A0AA39XAM1"/>
<name>A0AA39XAM1_9PEZI</name>
<sequence length="205" mass="23442">MKLWPTLGPIVVKPTGYPQIENASWYATNKFHHMPESASETEADRIGLALSSFQLNGPNGIHTCLVHPLNGNQLCFRLWDPIGEAYFVSQAKTVQHIILKRFISVRRDRGSDDPTVTTGEEKKEKHKKSGHVASVHDISERDMLRILGRPKVIPYVRPRGLKREPDYRFPEYLVLRPMTRGGQTSWDAGPKVKRVFFEDKAWEPV</sequence>
<reference evidence="2" key="1">
    <citation type="submission" date="2023-06" db="EMBL/GenBank/DDBJ databases">
        <title>Genome-scale phylogeny and comparative genomics of the fungal order Sordariales.</title>
        <authorList>
            <consortium name="Lawrence Berkeley National Laboratory"/>
            <person name="Hensen N."/>
            <person name="Bonometti L."/>
            <person name="Westerberg I."/>
            <person name="Brannstrom I.O."/>
            <person name="Guillou S."/>
            <person name="Cros-Aarteil S."/>
            <person name="Calhoun S."/>
            <person name="Haridas S."/>
            <person name="Kuo A."/>
            <person name="Mondo S."/>
            <person name="Pangilinan J."/>
            <person name="Riley R."/>
            <person name="LaButti K."/>
            <person name="Andreopoulos B."/>
            <person name="Lipzen A."/>
            <person name="Chen C."/>
            <person name="Yanf M."/>
            <person name="Daum C."/>
            <person name="Ng V."/>
            <person name="Clum A."/>
            <person name="Steindorff A."/>
            <person name="Ohm R."/>
            <person name="Martin F."/>
            <person name="Silar P."/>
            <person name="Natvig D."/>
            <person name="Lalanne C."/>
            <person name="Gautier V."/>
            <person name="Ament-velasquez S.L."/>
            <person name="Kruys A."/>
            <person name="Hutchinson M.I."/>
            <person name="Powell A.J."/>
            <person name="Barry K."/>
            <person name="Miller A.N."/>
            <person name="Grigoriev I.V."/>
            <person name="Debuchy R."/>
            <person name="Gladieux P."/>
            <person name="Thoren M.H."/>
            <person name="Johannesson H."/>
        </authorList>
    </citation>
    <scope>NUCLEOTIDE SEQUENCE</scope>
    <source>
        <strain evidence="2">SMH3391-2</strain>
    </source>
</reference>
<gene>
    <name evidence="2" type="ORF">B0T17DRAFT_528360</name>
</gene>
<evidence type="ECO:0000313" key="2">
    <source>
        <dbReference type="EMBL" id="KAK0630418.1"/>
    </source>
</evidence>
<comment type="caution">
    <text evidence="2">The sequence shown here is derived from an EMBL/GenBank/DDBJ whole genome shotgun (WGS) entry which is preliminary data.</text>
</comment>
<evidence type="ECO:0000256" key="1">
    <source>
        <dbReference type="SAM" id="MobiDB-lite"/>
    </source>
</evidence>
<dbReference type="Proteomes" id="UP001174934">
    <property type="component" value="Unassembled WGS sequence"/>
</dbReference>
<proteinExistence type="predicted"/>